<feature type="compositionally biased region" description="Basic and acidic residues" evidence="1">
    <location>
        <begin position="213"/>
        <end position="241"/>
    </location>
</feature>
<evidence type="ECO:0000313" key="3">
    <source>
        <dbReference type="Proteomes" id="UP000672032"/>
    </source>
</evidence>
<accession>A0A8A3P2I3</accession>
<evidence type="ECO:0000313" key="2">
    <source>
        <dbReference type="EMBL" id="QSZ30710.1"/>
    </source>
</evidence>
<dbReference type="EMBL" id="CP063406">
    <property type="protein sequence ID" value="QSZ30710.1"/>
    <property type="molecule type" value="Genomic_DNA"/>
</dbReference>
<keyword evidence="3" id="KW-1185">Reference proteome</keyword>
<feature type="compositionally biased region" description="Basic and acidic residues" evidence="1">
    <location>
        <begin position="253"/>
        <end position="285"/>
    </location>
</feature>
<feature type="compositionally biased region" description="Acidic residues" evidence="1">
    <location>
        <begin position="139"/>
        <end position="151"/>
    </location>
</feature>
<name>A0A8A3P2I3_9HELO</name>
<reference evidence="2" key="1">
    <citation type="submission" date="2020-10" db="EMBL/GenBank/DDBJ databases">
        <title>Genome Sequence of Monilinia vaccinii-corymbosi Sheds Light on Mummy Berry Disease Infection of Blueberry and Mating Type.</title>
        <authorList>
            <person name="Yow A.G."/>
            <person name="Zhang Y."/>
            <person name="Bansal K."/>
            <person name="Eacker S.M."/>
            <person name="Sullivan S."/>
            <person name="Liachko I."/>
            <person name="Cubeta M.A."/>
            <person name="Rollins J.A."/>
            <person name="Ashrafi H."/>
        </authorList>
    </citation>
    <scope>NUCLEOTIDE SEQUENCE</scope>
    <source>
        <strain evidence="2">RL-1</strain>
    </source>
</reference>
<protein>
    <submittedName>
        <fullName evidence="2">Uncharacterized protein</fullName>
    </submittedName>
</protein>
<organism evidence="2 3">
    <name type="scientific">Monilinia vaccinii-corymbosi</name>
    <dbReference type="NCBI Taxonomy" id="61207"/>
    <lineage>
        <taxon>Eukaryota</taxon>
        <taxon>Fungi</taxon>
        <taxon>Dikarya</taxon>
        <taxon>Ascomycota</taxon>
        <taxon>Pezizomycotina</taxon>
        <taxon>Leotiomycetes</taxon>
        <taxon>Helotiales</taxon>
        <taxon>Sclerotiniaceae</taxon>
        <taxon>Monilinia</taxon>
    </lineage>
</organism>
<evidence type="ECO:0000256" key="1">
    <source>
        <dbReference type="SAM" id="MobiDB-lite"/>
    </source>
</evidence>
<proteinExistence type="predicted"/>
<sequence length="285" mass="30409">MQISEFARGQNPQVLPPIVRADDQERIIRQGPEDAQIRVVAARDILALLAGRGDIGAHHRVCVDDAADAAPEAGEAHPVAERVHAYDGQQAAGAEVEEGGVAAEERGVGELEEGAGDGAGEGAVRVRDAVFVEVVQVGEAEDDGSEEDDDGGGGLGEEEQRHGCASEEDFFGSEERASRFTYRNDVPIRDPALQRAQASETHPIAPLALRNACFEERADKEYRGQPHTPHGLDDSKGEKAHPVQGPDGIAVSHRQEDAEGRDADEDARQRDGTDPAPDDRGSIAR</sequence>
<dbReference type="AlphaFoldDB" id="A0A8A3P2I3"/>
<dbReference type="Proteomes" id="UP000672032">
    <property type="component" value="Chromosome 2"/>
</dbReference>
<feature type="region of interest" description="Disordered" evidence="1">
    <location>
        <begin position="137"/>
        <end position="285"/>
    </location>
</feature>
<gene>
    <name evidence="2" type="ORF">DSL72_000268</name>
</gene>